<keyword evidence="3 5" id="KW-0378">Hydrolase</keyword>
<dbReference type="Pfam" id="PF00565">
    <property type="entry name" value="SNase"/>
    <property type="match status" value="1"/>
</dbReference>
<comment type="caution">
    <text evidence="5">The sequence shown here is derived from an EMBL/GenBank/DDBJ whole genome shotgun (WGS) entry which is preliminary data.</text>
</comment>
<dbReference type="EC" id="3.1.31.1" evidence="5"/>
<dbReference type="GO" id="GO:1990599">
    <property type="term" value="F:3' overhang single-stranded DNA endodeoxyribonuclease activity"/>
    <property type="evidence" value="ECO:0007669"/>
    <property type="project" value="UniProtKB-EC"/>
</dbReference>
<evidence type="ECO:0000256" key="2">
    <source>
        <dbReference type="ARBA" id="ARBA00022759"/>
    </source>
</evidence>
<reference evidence="5 6" key="1">
    <citation type="submission" date="2016-06" db="EMBL/GenBank/DDBJ databases">
        <title>Genome sequence of endosymbiont of Candidatus Endolucinida thiodiazotropha.</title>
        <authorList>
            <person name="Poehlein A."/>
            <person name="Koenig S."/>
            <person name="Heiden S.E."/>
            <person name="Thuermer A."/>
            <person name="Voget S."/>
            <person name="Daniel R."/>
            <person name="Markert S."/>
            <person name="Gros O."/>
            <person name="Schweder T."/>
        </authorList>
    </citation>
    <scope>NUCLEOTIDE SEQUENCE [LARGE SCALE GENOMIC DNA]</scope>
    <source>
        <strain evidence="5 6">COS</strain>
    </source>
</reference>
<keyword evidence="2" id="KW-0255">Endonuclease</keyword>
<evidence type="ECO:0000256" key="3">
    <source>
        <dbReference type="ARBA" id="ARBA00022801"/>
    </source>
</evidence>
<dbReference type="SMART" id="SM00318">
    <property type="entry name" value="SNc"/>
    <property type="match status" value="1"/>
</dbReference>
<dbReference type="OrthoDB" id="6867997at2"/>
<dbReference type="EMBL" id="MARB01000002">
    <property type="protein sequence ID" value="ODJ89336.1"/>
    <property type="molecule type" value="Genomic_DNA"/>
</dbReference>
<protein>
    <submittedName>
        <fullName evidence="5">Thermonuclease</fullName>
        <ecNumber evidence="5">3.1.31.1</ecNumber>
    </submittedName>
</protein>
<feature type="domain" description="TNase-like" evidence="4">
    <location>
        <begin position="43"/>
        <end position="167"/>
    </location>
</feature>
<dbReference type="PANTHER" id="PTHR12302:SF3">
    <property type="entry name" value="SERINE_THREONINE-PROTEIN KINASE 31"/>
    <property type="match status" value="1"/>
</dbReference>
<proteinExistence type="predicted"/>
<dbReference type="InterPro" id="IPR035437">
    <property type="entry name" value="SNase_OB-fold_sf"/>
</dbReference>
<dbReference type="Gene3D" id="2.40.50.90">
    <property type="match status" value="1"/>
</dbReference>
<dbReference type="PANTHER" id="PTHR12302">
    <property type="entry name" value="EBNA2 BINDING PROTEIN P100"/>
    <property type="match status" value="1"/>
</dbReference>
<dbReference type="AlphaFoldDB" id="A0A7Z1AGR6"/>
<dbReference type="SUPFAM" id="SSF50199">
    <property type="entry name" value="Staphylococcal nuclease"/>
    <property type="match status" value="1"/>
</dbReference>
<evidence type="ECO:0000313" key="5">
    <source>
        <dbReference type="EMBL" id="ODJ89336.1"/>
    </source>
</evidence>
<evidence type="ECO:0000259" key="4">
    <source>
        <dbReference type="PROSITE" id="PS50830"/>
    </source>
</evidence>
<keyword evidence="1" id="KW-0540">Nuclease</keyword>
<dbReference type="PROSITE" id="PS50830">
    <property type="entry name" value="TNASE_3"/>
    <property type="match status" value="1"/>
</dbReference>
<sequence length="261" mass="29473">MAFLIDILRRAPLCGAFFLSTLIIPSFSHAVSCSPCSAGMLEVSSIYDGDTLRLEDGRRIRLIGVNTPELGQGTADEPNAEEAKHLLEILVKRSGGSVRICMDAERRDRYGRLLAHLYDHRGDSINRRMLKQGAGYLVAVPPNLRNHECYKHAEKEARKGEKGVWRLPVGDASKLNGNETGFHILNGYIKRVGQSRSGIWLNLDGGLALRITWNDWEGFGIDDPESLLYTSLEVRGWIYHRNGNQRIRVRHTSSIHWLERE</sequence>
<organism evidence="5 6">
    <name type="scientific">Candidatus Thiodiazotropha endolucinida</name>
    <dbReference type="NCBI Taxonomy" id="1655433"/>
    <lineage>
        <taxon>Bacteria</taxon>
        <taxon>Pseudomonadati</taxon>
        <taxon>Pseudomonadota</taxon>
        <taxon>Gammaproteobacteria</taxon>
        <taxon>Chromatiales</taxon>
        <taxon>Sedimenticolaceae</taxon>
        <taxon>Candidatus Thiodiazotropha</taxon>
    </lineage>
</organism>
<dbReference type="Proteomes" id="UP000094769">
    <property type="component" value="Unassembled WGS sequence"/>
</dbReference>
<gene>
    <name evidence="5" type="primary">nucH</name>
    <name evidence="5" type="ORF">CODIS_04350</name>
</gene>
<evidence type="ECO:0000256" key="1">
    <source>
        <dbReference type="ARBA" id="ARBA00022722"/>
    </source>
</evidence>
<keyword evidence="6" id="KW-1185">Reference proteome</keyword>
<dbReference type="InterPro" id="IPR016071">
    <property type="entry name" value="Staphylococal_nuclease_OB-fold"/>
</dbReference>
<accession>A0A7Z1AGR6</accession>
<name>A0A7Z1AGR6_9GAMM</name>
<evidence type="ECO:0000313" key="6">
    <source>
        <dbReference type="Proteomes" id="UP000094769"/>
    </source>
</evidence>